<evidence type="ECO:0000313" key="14">
    <source>
        <dbReference type="EMBL" id="CDO58038.1"/>
    </source>
</evidence>
<feature type="transmembrane region" description="Helical" evidence="12">
    <location>
        <begin position="234"/>
        <end position="253"/>
    </location>
</feature>
<feature type="transmembrane region" description="Helical" evidence="12">
    <location>
        <begin position="87"/>
        <end position="106"/>
    </location>
</feature>
<keyword evidence="8 12" id="KW-1133">Transmembrane helix</keyword>
<dbReference type="GO" id="GO:0016020">
    <property type="term" value="C:membrane"/>
    <property type="evidence" value="ECO:0007669"/>
    <property type="project" value="UniProtKB-SubCell"/>
</dbReference>
<name>A0A0J9XK81_GEOCN</name>
<proteinExistence type="predicted"/>
<evidence type="ECO:0000256" key="1">
    <source>
        <dbReference type="ARBA" id="ARBA00001970"/>
    </source>
</evidence>
<dbReference type="OrthoDB" id="432881at2759"/>
<dbReference type="EMBL" id="CCBN010000028">
    <property type="protein sequence ID" value="CDO58038.1"/>
    <property type="molecule type" value="Genomic_DNA"/>
</dbReference>
<evidence type="ECO:0000256" key="4">
    <source>
        <dbReference type="ARBA" id="ARBA00022617"/>
    </source>
</evidence>
<dbReference type="Gene3D" id="1.20.120.1770">
    <property type="match status" value="1"/>
</dbReference>
<feature type="domain" description="Cytochrome b561" evidence="13">
    <location>
        <begin position="50"/>
        <end position="255"/>
    </location>
</feature>
<evidence type="ECO:0000256" key="7">
    <source>
        <dbReference type="ARBA" id="ARBA00022982"/>
    </source>
</evidence>
<keyword evidence="6" id="KW-0479">Metal-binding</keyword>
<feature type="transmembrane region" description="Helical" evidence="12">
    <location>
        <begin position="164"/>
        <end position="182"/>
    </location>
</feature>
<dbReference type="Proteomes" id="UP000750522">
    <property type="component" value="Unassembled WGS sequence"/>
</dbReference>
<keyword evidence="7" id="KW-0249">Electron transport</keyword>
<evidence type="ECO:0000256" key="2">
    <source>
        <dbReference type="ARBA" id="ARBA00004141"/>
    </source>
</evidence>
<dbReference type="InterPro" id="IPR006593">
    <property type="entry name" value="Cyt_b561/ferric_Rdtase_TM"/>
</dbReference>
<dbReference type="InterPro" id="IPR045150">
    <property type="entry name" value="CYB561D1/2"/>
</dbReference>
<dbReference type="PANTHER" id="PTHR15422:SF45">
    <property type="entry name" value="CYTOCHROME B561 DOMAIN-CONTAINING PROTEIN"/>
    <property type="match status" value="1"/>
</dbReference>
<comment type="cofactor">
    <cofactor evidence="1">
        <name>heme b</name>
        <dbReference type="ChEBI" id="CHEBI:60344"/>
    </cofactor>
</comment>
<accession>A0A0J9XK81</accession>
<feature type="transmembrane region" description="Helical" evidence="12">
    <location>
        <begin position="202"/>
        <end position="219"/>
    </location>
</feature>
<evidence type="ECO:0000256" key="10">
    <source>
        <dbReference type="ARBA" id="ARBA00023136"/>
    </source>
</evidence>
<dbReference type="PANTHER" id="PTHR15422">
    <property type="entry name" value="OS05G0565100 PROTEIN"/>
    <property type="match status" value="1"/>
</dbReference>
<reference evidence="15" key="3">
    <citation type="submission" date="2020-01" db="EMBL/GenBank/DDBJ databases">
        <authorList>
            <person name="Perkins V."/>
            <person name="Lessard M.-H."/>
            <person name="Dugat-Bony E."/>
            <person name="Frenette M."/>
            <person name="Labrie S."/>
        </authorList>
    </citation>
    <scope>NUCLEOTIDE SEQUENCE</scope>
    <source>
        <strain evidence="15">LMA-70</strain>
    </source>
</reference>
<keyword evidence="16" id="KW-1185">Reference proteome</keyword>
<gene>
    <name evidence="14" type="ORF">BN980_GECA32s01638g</name>
    <name evidence="15" type="ORF">DV451_001005</name>
</gene>
<keyword evidence="4" id="KW-0349">Heme</keyword>
<sequence length="259" mass="28100">MARTKNRPVKKDASNHGRPLEPSDGVEADPKPTNLAKPTLTDCDYIRDITKHTYNSIGAITVQLGLLTLTASVFYGLFTNPVNPRFIAHPIANSLAFIALAEALLLTQPTPRSAQHKSWGAQLHGVLNSASVVLYLVGYGSIYYNKYYNGAPHATTWHGYIGTITYNLLAAMLIAGSAIFWFPEEMCGSLARGRALYKWHRLGGYMIVGLTLLTTALALESTYNMTVLQISHKLVLTAIGLVVVGLCVGIKLSKLGLAL</sequence>
<protein>
    <recommendedName>
        <fullName evidence="13">Cytochrome b561 domain-containing protein</fullName>
    </recommendedName>
</protein>
<dbReference type="Pfam" id="PF03188">
    <property type="entry name" value="Cytochrom_B561"/>
    <property type="match status" value="1"/>
</dbReference>
<reference evidence="15" key="2">
    <citation type="journal article" date="2020" name="Front. Microbiol.">
        <title>Phenotypic and Genetic Characterization of the Cheese Ripening Yeast Geotrichum candidum.</title>
        <authorList>
            <person name="Perkins V."/>
            <person name="Vignola S."/>
            <person name="Lessard M.H."/>
            <person name="Plante P.L."/>
            <person name="Corbeil J."/>
            <person name="Dugat-Bony E."/>
            <person name="Frenette M."/>
            <person name="Labrie S."/>
        </authorList>
    </citation>
    <scope>NUCLEOTIDE SEQUENCE</scope>
    <source>
        <strain evidence="15">LMA-70</strain>
    </source>
</reference>
<keyword evidence="3" id="KW-0813">Transport</keyword>
<comment type="caution">
    <text evidence="14">The sequence shown here is derived from an EMBL/GenBank/DDBJ whole genome shotgun (WGS) entry which is preliminary data.</text>
</comment>
<dbReference type="CDD" id="cd08761">
    <property type="entry name" value="Cyt_b561_CYB561D2_like"/>
    <property type="match status" value="1"/>
</dbReference>
<dbReference type="Proteomes" id="UP000242525">
    <property type="component" value="Unassembled WGS sequence"/>
</dbReference>
<dbReference type="PROSITE" id="PS50939">
    <property type="entry name" value="CYTOCHROME_B561"/>
    <property type="match status" value="1"/>
</dbReference>
<feature type="transmembrane region" description="Helical" evidence="12">
    <location>
        <begin position="126"/>
        <end position="144"/>
    </location>
</feature>
<dbReference type="AlphaFoldDB" id="A0A0J9XK81"/>
<evidence type="ECO:0000256" key="5">
    <source>
        <dbReference type="ARBA" id="ARBA00022692"/>
    </source>
</evidence>
<dbReference type="GO" id="GO:0046872">
    <property type="term" value="F:metal ion binding"/>
    <property type="evidence" value="ECO:0007669"/>
    <property type="project" value="UniProtKB-KW"/>
</dbReference>
<evidence type="ECO:0000256" key="8">
    <source>
        <dbReference type="ARBA" id="ARBA00022989"/>
    </source>
</evidence>
<evidence type="ECO:0000256" key="11">
    <source>
        <dbReference type="SAM" id="MobiDB-lite"/>
    </source>
</evidence>
<evidence type="ECO:0000256" key="12">
    <source>
        <dbReference type="SAM" id="Phobius"/>
    </source>
</evidence>
<feature type="region of interest" description="Disordered" evidence="11">
    <location>
        <begin position="1"/>
        <end position="37"/>
    </location>
</feature>
<evidence type="ECO:0000259" key="13">
    <source>
        <dbReference type="PROSITE" id="PS50939"/>
    </source>
</evidence>
<comment type="subcellular location">
    <subcellularLocation>
        <location evidence="2">Membrane</location>
        <topology evidence="2">Multi-pass membrane protein</topology>
    </subcellularLocation>
</comment>
<feature type="transmembrane region" description="Helical" evidence="12">
    <location>
        <begin position="57"/>
        <end position="75"/>
    </location>
</feature>
<reference evidence="14 16" key="1">
    <citation type="submission" date="2014-03" db="EMBL/GenBank/DDBJ databases">
        <authorList>
            <person name="Casaregola S."/>
        </authorList>
    </citation>
    <scope>NUCLEOTIDE SEQUENCE [LARGE SCALE GENOMIC DNA]</scope>
    <source>
        <strain evidence="14 16">CLIB 918</strain>
    </source>
</reference>
<keyword evidence="10 12" id="KW-0472">Membrane</keyword>
<dbReference type="GO" id="GO:0140575">
    <property type="term" value="F:transmembrane monodehydroascorbate reductase activity"/>
    <property type="evidence" value="ECO:0007669"/>
    <property type="project" value="InterPro"/>
</dbReference>
<evidence type="ECO:0000256" key="6">
    <source>
        <dbReference type="ARBA" id="ARBA00022723"/>
    </source>
</evidence>
<evidence type="ECO:0000256" key="3">
    <source>
        <dbReference type="ARBA" id="ARBA00022448"/>
    </source>
</evidence>
<keyword evidence="9" id="KW-0408">Iron</keyword>
<evidence type="ECO:0000313" key="15">
    <source>
        <dbReference type="EMBL" id="KAF5104129.1"/>
    </source>
</evidence>
<dbReference type="EMBL" id="QQZK01000013">
    <property type="protein sequence ID" value="KAF5104129.1"/>
    <property type="molecule type" value="Genomic_DNA"/>
</dbReference>
<feature type="compositionally biased region" description="Basic and acidic residues" evidence="11">
    <location>
        <begin position="9"/>
        <end position="21"/>
    </location>
</feature>
<evidence type="ECO:0000256" key="9">
    <source>
        <dbReference type="ARBA" id="ARBA00023004"/>
    </source>
</evidence>
<evidence type="ECO:0000313" key="16">
    <source>
        <dbReference type="Proteomes" id="UP000242525"/>
    </source>
</evidence>
<keyword evidence="5 12" id="KW-0812">Transmembrane</keyword>
<dbReference type="SMART" id="SM00665">
    <property type="entry name" value="B561"/>
    <property type="match status" value="1"/>
</dbReference>
<organism evidence="14 16">
    <name type="scientific">Geotrichum candidum</name>
    <name type="common">Oospora lactis</name>
    <name type="synonym">Dipodascus geotrichum</name>
    <dbReference type="NCBI Taxonomy" id="1173061"/>
    <lineage>
        <taxon>Eukaryota</taxon>
        <taxon>Fungi</taxon>
        <taxon>Dikarya</taxon>
        <taxon>Ascomycota</taxon>
        <taxon>Saccharomycotina</taxon>
        <taxon>Dipodascomycetes</taxon>
        <taxon>Dipodascales</taxon>
        <taxon>Dipodascaceae</taxon>
        <taxon>Geotrichum</taxon>
    </lineage>
</organism>